<proteinExistence type="predicted"/>
<gene>
    <name evidence="1" type="ORF">AN908_06480</name>
    <name evidence="2" type="ORF">AN912_12330</name>
</gene>
<protein>
    <submittedName>
        <fullName evidence="1">Uncharacterized protein</fullName>
    </submittedName>
</protein>
<keyword evidence="4" id="KW-1185">Reference proteome</keyword>
<dbReference type="KEGG" id="miz:BAB75_18820"/>
<evidence type="ECO:0000313" key="1">
    <source>
        <dbReference type="EMBL" id="KPG14232.1"/>
    </source>
</evidence>
<dbReference type="AlphaFoldDB" id="A0A7V8RX96"/>
<sequence length="156" mass="17442">MRNYTTTGNFTSWMGADPGKAHRQIAVNINALGTESDGAKDEAFSIYKVPDGTEYDEFPYTHEWMQTCGTAERLTVEIRRLEADGVRRMYTVGRPSAANESELSEVVYNGDNAYKVLPSEALTAAEAVELFQYYHDHLDAAPGWHLREQPEFADAG</sequence>
<name>A0A7V8RX96_9MYCO</name>
<dbReference type="Proteomes" id="UP000037843">
    <property type="component" value="Unassembled WGS sequence"/>
</dbReference>
<evidence type="ECO:0000313" key="3">
    <source>
        <dbReference type="Proteomes" id="UP000037843"/>
    </source>
</evidence>
<evidence type="ECO:0000313" key="2">
    <source>
        <dbReference type="EMBL" id="KPG34114.1"/>
    </source>
</evidence>
<comment type="caution">
    <text evidence="1">The sequence shown here is derived from an EMBL/GenBank/DDBJ whole genome shotgun (WGS) entry which is preliminary data.</text>
</comment>
<dbReference type="EMBL" id="LJFO01000003">
    <property type="protein sequence ID" value="KPG14232.1"/>
    <property type="molecule type" value="Genomic_DNA"/>
</dbReference>
<dbReference type="EMBL" id="LJFS01000012">
    <property type="protein sequence ID" value="KPG34114.1"/>
    <property type="molecule type" value="Genomic_DNA"/>
</dbReference>
<organism evidence="1 3">
    <name type="scientific">Mycobacteroides immunogenum</name>
    <dbReference type="NCBI Taxonomy" id="83262"/>
    <lineage>
        <taxon>Bacteria</taxon>
        <taxon>Bacillati</taxon>
        <taxon>Actinomycetota</taxon>
        <taxon>Actinomycetes</taxon>
        <taxon>Mycobacteriales</taxon>
        <taxon>Mycobacteriaceae</taxon>
        <taxon>Mycobacteroides</taxon>
    </lineage>
</organism>
<evidence type="ECO:0000313" key="4">
    <source>
        <dbReference type="Proteomes" id="UP000037962"/>
    </source>
</evidence>
<accession>A0A7V8RX96</accession>
<reference evidence="3 4" key="1">
    <citation type="submission" date="2015-09" db="EMBL/GenBank/DDBJ databases">
        <title>Genome Sequences of Mycobacterium immunogenum Isolates, Recuperated from a Chloraminated Drinking Water Distribution System Simulator Subjected to Episodes of Nitrification.</title>
        <authorList>
            <person name="Gomez-Alvarez V."/>
            <person name="Revetta R.P."/>
        </authorList>
    </citation>
    <scope>NUCLEOTIDE SEQUENCE [LARGE SCALE GENOMIC DNA]</scope>
    <source>
        <strain evidence="1 3">H008</strain>
        <strain evidence="2 4">H076</strain>
    </source>
</reference>
<dbReference type="Proteomes" id="UP000037962">
    <property type="component" value="Unassembled WGS sequence"/>
</dbReference>